<evidence type="ECO:0000313" key="4">
    <source>
        <dbReference type="Proteomes" id="UP000800094"/>
    </source>
</evidence>
<dbReference type="PANTHER" id="PTHR34598:SF3">
    <property type="entry name" value="OXIDOREDUCTASE AN1597"/>
    <property type="match status" value="1"/>
</dbReference>
<dbReference type="Proteomes" id="UP000800094">
    <property type="component" value="Unassembled WGS sequence"/>
</dbReference>
<sequence length="377" mass="43270">MWRLERIRTCPRSLRSLRALFFNSSVQRKLSTRATFHYLEDRTEYKTTKPYHINLPERALPPGLQSNEVSIPYHGISVADIRDRQHNFKLDIHGFEVVVEDANDPSSLVNCIGYEDYADEALVRSKVREGVEAFLKRHISGCEDVVAFSHQARQVRRRDQQFPALPRGTDGRIPQPVQGVHIDMTPDGARSEIHESLLARGYSDISTRRWAVISTWRPLFGPLQDWPLAMMDYRSLDVFRDLIASDNIYLHKIRENYNVLWNKSHKWYFLENHQPNEVLVFKTFDTYAGKGNARACPHAAFRNPLGPENARPRESHECLSVVLFPEGSAEPNPYEEVDPRCSTICLIGMPNNIQPLPSETPPELLGQKLAEMRGGIE</sequence>
<dbReference type="GO" id="GO:0016491">
    <property type="term" value="F:oxidoreductase activity"/>
    <property type="evidence" value="ECO:0007669"/>
    <property type="project" value="UniProtKB-KW"/>
</dbReference>
<keyword evidence="1" id="KW-0560">Oxidoreductase</keyword>
<proteinExistence type="inferred from homology"/>
<evidence type="ECO:0000256" key="2">
    <source>
        <dbReference type="ARBA" id="ARBA00023604"/>
    </source>
</evidence>
<dbReference type="NCBIfam" id="NF041278">
    <property type="entry name" value="CmcJ_NvfI_EfuI"/>
    <property type="match status" value="1"/>
</dbReference>
<dbReference type="PANTHER" id="PTHR34598">
    <property type="entry name" value="BLL6449 PROTEIN"/>
    <property type="match status" value="1"/>
</dbReference>
<name>A0A6A6IPA3_9PLEO</name>
<dbReference type="GeneID" id="54579990"/>
<accession>A0A6A6IPA3</accession>
<comment type="similarity">
    <text evidence="2">Belongs to the asaB hydroxylase/desaturase family.</text>
</comment>
<dbReference type="RefSeq" id="XP_033687359.1">
    <property type="nucleotide sequence ID" value="XM_033826660.1"/>
</dbReference>
<reference evidence="3" key="1">
    <citation type="journal article" date="2020" name="Stud. Mycol.">
        <title>101 Dothideomycetes genomes: a test case for predicting lifestyles and emergence of pathogens.</title>
        <authorList>
            <person name="Haridas S."/>
            <person name="Albert R."/>
            <person name="Binder M."/>
            <person name="Bloem J."/>
            <person name="Labutti K."/>
            <person name="Salamov A."/>
            <person name="Andreopoulos B."/>
            <person name="Baker S."/>
            <person name="Barry K."/>
            <person name="Bills G."/>
            <person name="Bluhm B."/>
            <person name="Cannon C."/>
            <person name="Castanera R."/>
            <person name="Culley D."/>
            <person name="Daum C."/>
            <person name="Ezra D."/>
            <person name="Gonzalez J."/>
            <person name="Henrissat B."/>
            <person name="Kuo A."/>
            <person name="Liang C."/>
            <person name="Lipzen A."/>
            <person name="Lutzoni F."/>
            <person name="Magnuson J."/>
            <person name="Mondo S."/>
            <person name="Nolan M."/>
            <person name="Ohm R."/>
            <person name="Pangilinan J."/>
            <person name="Park H.-J."/>
            <person name="Ramirez L."/>
            <person name="Alfaro M."/>
            <person name="Sun H."/>
            <person name="Tritt A."/>
            <person name="Yoshinaga Y."/>
            <person name="Zwiers L.-H."/>
            <person name="Turgeon B."/>
            <person name="Goodwin S."/>
            <person name="Spatafora J."/>
            <person name="Crous P."/>
            <person name="Grigoriev I."/>
        </authorList>
    </citation>
    <scope>NUCLEOTIDE SEQUENCE</scope>
    <source>
        <strain evidence="3">CBS 122368</strain>
    </source>
</reference>
<dbReference type="EMBL" id="ML987192">
    <property type="protein sequence ID" value="KAF2252355.1"/>
    <property type="molecule type" value="Genomic_DNA"/>
</dbReference>
<dbReference type="OrthoDB" id="412788at2759"/>
<keyword evidence="4" id="KW-1185">Reference proteome</keyword>
<organism evidence="3 4">
    <name type="scientific">Trematosphaeria pertusa</name>
    <dbReference type="NCBI Taxonomy" id="390896"/>
    <lineage>
        <taxon>Eukaryota</taxon>
        <taxon>Fungi</taxon>
        <taxon>Dikarya</taxon>
        <taxon>Ascomycota</taxon>
        <taxon>Pezizomycotina</taxon>
        <taxon>Dothideomycetes</taxon>
        <taxon>Pleosporomycetidae</taxon>
        <taxon>Pleosporales</taxon>
        <taxon>Massarineae</taxon>
        <taxon>Trematosphaeriaceae</taxon>
        <taxon>Trematosphaeria</taxon>
    </lineage>
</organism>
<evidence type="ECO:0000256" key="1">
    <source>
        <dbReference type="ARBA" id="ARBA00023002"/>
    </source>
</evidence>
<protein>
    <submittedName>
        <fullName evidence="3">Uncharacterized protein</fullName>
    </submittedName>
</protein>
<dbReference type="AlphaFoldDB" id="A0A6A6IPA3"/>
<evidence type="ECO:0000313" key="3">
    <source>
        <dbReference type="EMBL" id="KAF2252355.1"/>
    </source>
</evidence>
<dbReference type="InterPro" id="IPR044053">
    <property type="entry name" value="AsaB-like"/>
</dbReference>
<gene>
    <name evidence="3" type="ORF">BU26DRAFT_502835</name>
</gene>